<dbReference type="EMBL" id="UGQS01000002">
    <property type="protein sequence ID" value="STZ77378.1"/>
    <property type="molecule type" value="Genomic_DNA"/>
</dbReference>
<protein>
    <submittedName>
        <fullName evidence="1">Uncharacterized protein</fullName>
    </submittedName>
</protein>
<evidence type="ECO:0000313" key="2">
    <source>
        <dbReference type="Proteomes" id="UP000254651"/>
    </source>
</evidence>
<dbReference type="Proteomes" id="UP000254651">
    <property type="component" value="Unassembled WGS sequence"/>
</dbReference>
<proteinExistence type="predicted"/>
<evidence type="ECO:0000313" key="1">
    <source>
        <dbReference type="EMBL" id="STZ77378.1"/>
    </source>
</evidence>
<dbReference type="AlphaFoldDB" id="A0A378UJ27"/>
<dbReference type="SUPFAM" id="SSF52540">
    <property type="entry name" value="P-loop containing nucleoside triphosphate hydrolases"/>
    <property type="match status" value="1"/>
</dbReference>
<reference evidence="1 2" key="1">
    <citation type="submission" date="2018-06" db="EMBL/GenBank/DDBJ databases">
        <authorList>
            <consortium name="Pathogen Informatics"/>
            <person name="Doyle S."/>
        </authorList>
    </citation>
    <scope>NUCLEOTIDE SEQUENCE [LARGE SCALE GENOMIC DNA]</scope>
    <source>
        <strain evidence="1 2">NCTC10295</strain>
    </source>
</reference>
<dbReference type="InterPro" id="IPR027417">
    <property type="entry name" value="P-loop_NTPase"/>
</dbReference>
<name>A0A378UJ27_BERDE</name>
<sequence>MSIMTLILGESGTGKTTSLRHLDPAQTLLIRSIAKPLPFKSAGWQNFNTDNPQGSIYTTDQSATVCKLLQSPYVQQKQIIVLDDFQYIMANEFFRRSHEKGFEKFAEIGRLAFDIINLAQSLPDHIRVYFLWHTETDAFGKTKAKTVGKMLDEKYTPEGVFTIALKTVVNQGQYQFATRNSGNDTVKAPIGMFEHELIDNDLAEVDRAICDFYDIPTQPQTTETTQ</sequence>
<keyword evidence="2" id="KW-1185">Reference proteome</keyword>
<accession>A0A378UJ27</accession>
<dbReference type="RefSeq" id="WP_066075585.1">
    <property type="nucleotide sequence ID" value="NZ_CP181246.1"/>
</dbReference>
<gene>
    <name evidence="1" type="ORF">NCTC10295_02195</name>
</gene>
<organism evidence="1 2">
    <name type="scientific">Bergeriella denitrificans</name>
    <name type="common">Neisseria denitrificans</name>
    <dbReference type="NCBI Taxonomy" id="494"/>
    <lineage>
        <taxon>Bacteria</taxon>
        <taxon>Pseudomonadati</taxon>
        <taxon>Pseudomonadota</taxon>
        <taxon>Betaproteobacteria</taxon>
        <taxon>Neisseriales</taxon>
        <taxon>Neisseriaceae</taxon>
        <taxon>Bergeriella</taxon>
    </lineage>
</organism>